<protein>
    <submittedName>
        <fullName evidence="3">CLAVATA3/ESR (CLE)-related protein 25</fullName>
    </submittedName>
</protein>
<accession>A0AAD7VBM6</accession>
<keyword evidence="2" id="KW-0812">Transmembrane</keyword>
<keyword evidence="2" id="KW-1133">Transmembrane helix</keyword>
<evidence type="ECO:0000313" key="4">
    <source>
        <dbReference type="Proteomes" id="UP001163823"/>
    </source>
</evidence>
<comment type="caution">
    <text evidence="3">The sequence shown here is derived from an EMBL/GenBank/DDBJ whole genome shotgun (WGS) entry which is preliminary data.</text>
</comment>
<dbReference type="PANTHER" id="PTHR34277">
    <property type="entry name" value="CLAVATA3/ESR (CLE)-RELATED PROTEIN 26"/>
    <property type="match status" value="1"/>
</dbReference>
<dbReference type="Proteomes" id="UP001163823">
    <property type="component" value="Chromosome 4"/>
</dbReference>
<keyword evidence="4" id="KW-1185">Reference proteome</keyword>
<proteinExistence type="predicted"/>
<dbReference type="AlphaFoldDB" id="A0AAD7VBM6"/>
<name>A0AAD7VBM6_QUISA</name>
<dbReference type="PANTHER" id="PTHR34277:SF18">
    <property type="entry name" value="CLAVATA3_ESR (CLE)-RELATED PROTEIN 25"/>
    <property type="match status" value="1"/>
</dbReference>
<evidence type="ECO:0000256" key="1">
    <source>
        <dbReference type="SAM" id="MobiDB-lite"/>
    </source>
</evidence>
<evidence type="ECO:0000256" key="2">
    <source>
        <dbReference type="SAM" id="Phobius"/>
    </source>
</evidence>
<dbReference type="InterPro" id="IPR039316">
    <property type="entry name" value="CLE25/26"/>
</dbReference>
<feature type="region of interest" description="Disordered" evidence="1">
    <location>
        <begin position="94"/>
        <end position="117"/>
    </location>
</feature>
<evidence type="ECO:0000313" key="3">
    <source>
        <dbReference type="EMBL" id="KAJ7970927.1"/>
    </source>
</evidence>
<keyword evidence="2" id="KW-0472">Membrane</keyword>
<reference evidence="3" key="1">
    <citation type="journal article" date="2023" name="Science">
        <title>Elucidation of the pathway for biosynthesis of saponin adjuvants from the soapbark tree.</title>
        <authorList>
            <person name="Reed J."/>
            <person name="Orme A."/>
            <person name="El-Demerdash A."/>
            <person name="Owen C."/>
            <person name="Martin L.B.B."/>
            <person name="Misra R.C."/>
            <person name="Kikuchi S."/>
            <person name="Rejzek M."/>
            <person name="Martin A.C."/>
            <person name="Harkess A."/>
            <person name="Leebens-Mack J."/>
            <person name="Louveau T."/>
            <person name="Stephenson M.J."/>
            <person name="Osbourn A."/>
        </authorList>
    </citation>
    <scope>NUCLEOTIDE SEQUENCE</scope>
    <source>
        <strain evidence="3">S10</strain>
    </source>
</reference>
<feature type="compositionally biased region" description="Polar residues" evidence="1">
    <location>
        <begin position="107"/>
        <end position="117"/>
    </location>
</feature>
<dbReference type="KEGG" id="qsa:O6P43_009035"/>
<sequence>MFASSTFLFSMLTWLPYIICEKRKKNMGVRGGGRSIRVFFGALVFLGVICFMFLAIPVKAEIKTTIEVPSHGIFKFIGRERHQNFEWMYVSKRRVPNGPDPIHNRKAVNSRQPPVRA</sequence>
<gene>
    <name evidence="3" type="ORF">O6P43_009035</name>
</gene>
<organism evidence="3 4">
    <name type="scientific">Quillaja saponaria</name>
    <name type="common">Soap bark tree</name>
    <dbReference type="NCBI Taxonomy" id="32244"/>
    <lineage>
        <taxon>Eukaryota</taxon>
        <taxon>Viridiplantae</taxon>
        <taxon>Streptophyta</taxon>
        <taxon>Embryophyta</taxon>
        <taxon>Tracheophyta</taxon>
        <taxon>Spermatophyta</taxon>
        <taxon>Magnoliopsida</taxon>
        <taxon>eudicotyledons</taxon>
        <taxon>Gunneridae</taxon>
        <taxon>Pentapetalae</taxon>
        <taxon>rosids</taxon>
        <taxon>fabids</taxon>
        <taxon>Fabales</taxon>
        <taxon>Quillajaceae</taxon>
        <taxon>Quillaja</taxon>
    </lineage>
</organism>
<feature type="transmembrane region" description="Helical" evidence="2">
    <location>
        <begin position="36"/>
        <end position="56"/>
    </location>
</feature>
<dbReference type="EMBL" id="JARAOO010000004">
    <property type="protein sequence ID" value="KAJ7970927.1"/>
    <property type="molecule type" value="Genomic_DNA"/>
</dbReference>